<dbReference type="SUPFAM" id="SSF49899">
    <property type="entry name" value="Concanavalin A-like lectins/glucanases"/>
    <property type="match status" value="1"/>
</dbReference>
<dbReference type="eggNOG" id="COG3507">
    <property type="taxonomic scope" value="Bacteria"/>
</dbReference>
<evidence type="ECO:0000256" key="2">
    <source>
        <dbReference type="ARBA" id="ARBA00022801"/>
    </source>
</evidence>
<dbReference type="AlphaFoldDB" id="G2P4X5"/>
<dbReference type="GO" id="GO:0004553">
    <property type="term" value="F:hydrolase activity, hydrolyzing O-glycosyl compounds"/>
    <property type="evidence" value="ECO:0007669"/>
    <property type="project" value="InterPro"/>
</dbReference>
<dbReference type="InterPro" id="IPR013320">
    <property type="entry name" value="ConA-like_dom_sf"/>
</dbReference>
<feature type="domain" description="Beta-xylosidase C-terminal Concanavalin A-like" evidence="7">
    <location>
        <begin position="302"/>
        <end position="476"/>
    </location>
</feature>
<dbReference type="RefSeq" id="WP_014057650.1">
    <property type="nucleotide sequence ID" value="NC_015957.1"/>
</dbReference>
<gene>
    <name evidence="8" type="ORF">Strvi_4547</name>
</gene>
<reference evidence="8" key="1">
    <citation type="submission" date="2011-08" db="EMBL/GenBank/DDBJ databases">
        <title>Complete sequence of chromosome of Streptomyces violaceusniger Tu 4113.</title>
        <authorList>
            <consortium name="US DOE Joint Genome Institute"/>
            <person name="Lucas S."/>
            <person name="Han J."/>
            <person name="Lapidus A."/>
            <person name="Cheng J.-F."/>
            <person name="Goodwin L."/>
            <person name="Pitluck S."/>
            <person name="Peters L."/>
            <person name="Ivanova N."/>
            <person name="Daligault H."/>
            <person name="Detter J.C."/>
            <person name="Han C."/>
            <person name="Tapia R."/>
            <person name="Land M."/>
            <person name="Hauser L."/>
            <person name="Kyrpides N."/>
            <person name="Ivanova N."/>
            <person name="Pagani I."/>
            <person name="Hagen A."/>
            <person name="Katz L."/>
            <person name="Fiedler H.-P."/>
            <person name="Keasling J."/>
            <person name="Fortman J."/>
            <person name="Woyke T."/>
        </authorList>
    </citation>
    <scope>NUCLEOTIDE SEQUENCE [LARGE SCALE GENOMIC DNA]</scope>
    <source>
        <strain evidence="8">Tu 4113</strain>
    </source>
</reference>
<dbReference type="SUPFAM" id="SSF75005">
    <property type="entry name" value="Arabinanase/levansucrase/invertase"/>
    <property type="match status" value="1"/>
</dbReference>
<feature type="active site" description="Proton acceptor" evidence="4">
    <location>
        <position position="16"/>
    </location>
</feature>
<dbReference type="GO" id="GO:0005975">
    <property type="term" value="P:carbohydrate metabolic process"/>
    <property type="evidence" value="ECO:0007669"/>
    <property type="project" value="InterPro"/>
</dbReference>
<dbReference type="PANTHER" id="PTHR42812:SF12">
    <property type="entry name" value="BETA-XYLOSIDASE-RELATED"/>
    <property type="match status" value="1"/>
</dbReference>
<name>G2P4X5_STRV4</name>
<dbReference type="InterPro" id="IPR006710">
    <property type="entry name" value="Glyco_hydro_43"/>
</dbReference>
<protein>
    <submittedName>
        <fullName evidence="8">Glycoside hydrolase family 43</fullName>
    </submittedName>
</protein>
<evidence type="ECO:0000259" key="7">
    <source>
        <dbReference type="Pfam" id="PF17851"/>
    </source>
</evidence>
<feature type="active site" description="Proton donor" evidence="4">
    <location>
        <position position="177"/>
    </location>
</feature>
<dbReference type="Gene3D" id="2.115.10.20">
    <property type="entry name" value="Glycosyl hydrolase domain, family 43"/>
    <property type="match status" value="1"/>
</dbReference>
<evidence type="ECO:0000256" key="5">
    <source>
        <dbReference type="PIRSR" id="PIRSR606710-2"/>
    </source>
</evidence>
<evidence type="ECO:0000256" key="1">
    <source>
        <dbReference type="ARBA" id="ARBA00009865"/>
    </source>
</evidence>
<dbReference type="PANTHER" id="PTHR42812">
    <property type="entry name" value="BETA-XYLOSIDASE"/>
    <property type="match status" value="1"/>
</dbReference>
<sequence>MTAANINPIVPGFYPDPSVCRAGDDYYLVTSSFEYFPGVPVFHSRDLVQWEQVGNVLDRPSQLNVRPGREGASAGIYAPTVRYHDGEFWLATTNREDVMKGHIIVRASDPAGEWSEPVYTTGAIGIDPDLAWDEDGTCYLTWSLPGGIAQATVDPSSGKVLSEPRIIFEGTGLAHTEGPHLIRRGSFWYLLVAEGGTGPGHGICVARSDSPSGPWEQHTANPILSHRSTTHPVQNTGHGDLVELPDGSWAMVHLGVRPRGSFPECHVNGRETFLTGVDWVDGWPVIVEDRFDVPQAPTAFADDFSTAELHPRWIAPGTDPRSFAVPHPGEGLRLSAGRAPAAREAERLLAVRARDASWTATATLPQGHVALVVRIDDAHWAAVERRDGILTARAVIGPLDQILATADGGTAEHPLALRAVAHNEQYSFAKGPDEIELGHLVDGEFRTLATIDGRYLSTEVAGGFTGRVIGVEALGTDALLTHFTYDPQPVPPAPKLVPPTTS</sequence>
<evidence type="ECO:0000256" key="6">
    <source>
        <dbReference type="RuleBase" id="RU361187"/>
    </source>
</evidence>
<evidence type="ECO:0000256" key="3">
    <source>
        <dbReference type="ARBA" id="ARBA00023295"/>
    </source>
</evidence>
<organism evidence="8 9">
    <name type="scientific">Streptomyces violaceusniger (strain Tu 4113)</name>
    <dbReference type="NCBI Taxonomy" id="653045"/>
    <lineage>
        <taxon>Bacteria</taxon>
        <taxon>Bacillati</taxon>
        <taxon>Actinomycetota</taxon>
        <taxon>Actinomycetes</taxon>
        <taxon>Kitasatosporales</taxon>
        <taxon>Streptomycetaceae</taxon>
        <taxon>Streptomyces</taxon>
        <taxon>Streptomyces violaceusniger group</taxon>
    </lineage>
</organism>
<dbReference type="HOGENOM" id="CLU_016508_2_0_11"/>
<keyword evidence="2 6" id="KW-0378">Hydrolase</keyword>
<keyword evidence="3 6" id="KW-0326">Glycosidase</keyword>
<dbReference type="CDD" id="cd18617">
    <property type="entry name" value="GH43_XynB-like"/>
    <property type="match status" value="1"/>
</dbReference>
<comment type="similarity">
    <text evidence="1 6">Belongs to the glycosyl hydrolase 43 family.</text>
</comment>
<accession>G2P4X5</accession>
<dbReference type="InterPro" id="IPR023296">
    <property type="entry name" value="Glyco_hydro_beta-prop_sf"/>
</dbReference>
<dbReference type="Pfam" id="PF04616">
    <property type="entry name" value="Glyco_hydro_43"/>
    <property type="match status" value="1"/>
</dbReference>
<dbReference type="EMBL" id="CP002994">
    <property type="protein sequence ID" value="AEM84152.1"/>
    <property type="molecule type" value="Genomic_DNA"/>
</dbReference>
<dbReference type="KEGG" id="svl:Strvi_4547"/>
<dbReference type="Proteomes" id="UP000008703">
    <property type="component" value="Chromosome"/>
</dbReference>
<dbReference type="InterPro" id="IPR051795">
    <property type="entry name" value="Glycosyl_Hydrlase_43"/>
</dbReference>
<evidence type="ECO:0000313" key="8">
    <source>
        <dbReference type="EMBL" id="AEM84152.1"/>
    </source>
</evidence>
<dbReference type="Pfam" id="PF17851">
    <property type="entry name" value="GH43_C2"/>
    <property type="match status" value="1"/>
</dbReference>
<feature type="site" description="Important for catalytic activity, responsible for pKa modulation of the active site Glu and correct orientation of both the proton donor and substrate" evidence="5">
    <location>
        <position position="127"/>
    </location>
</feature>
<proteinExistence type="inferred from homology"/>
<evidence type="ECO:0000313" key="9">
    <source>
        <dbReference type="Proteomes" id="UP000008703"/>
    </source>
</evidence>
<dbReference type="Gene3D" id="2.60.120.200">
    <property type="match status" value="1"/>
</dbReference>
<evidence type="ECO:0000256" key="4">
    <source>
        <dbReference type="PIRSR" id="PIRSR606710-1"/>
    </source>
</evidence>
<dbReference type="InterPro" id="IPR041542">
    <property type="entry name" value="GH43_C2"/>
</dbReference>
<keyword evidence="9" id="KW-1185">Reference proteome</keyword>